<evidence type="ECO:0000256" key="1">
    <source>
        <dbReference type="SAM" id="SignalP"/>
    </source>
</evidence>
<comment type="caution">
    <text evidence="2">The sequence shown here is derived from an EMBL/GenBank/DDBJ whole genome shotgun (WGS) entry which is preliminary data.</text>
</comment>
<dbReference type="Proteomes" id="UP000766336">
    <property type="component" value="Unassembled WGS sequence"/>
</dbReference>
<name>A0ABS5QC62_9PROT</name>
<proteinExistence type="predicted"/>
<dbReference type="RefSeq" id="WP_213669445.1">
    <property type="nucleotide sequence ID" value="NZ_JAHCDA010000001.1"/>
</dbReference>
<dbReference type="EMBL" id="JAHCDA010000001">
    <property type="protein sequence ID" value="MBS7810851.1"/>
    <property type="molecule type" value="Genomic_DNA"/>
</dbReference>
<feature type="signal peptide" evidence="1">
    <location>
        <begin position="1"/>
        <end position="19"/>
    </location>
</feature>
<keyword evidence="1" id="KW-0732">Signal</keyword>
<organism evidence="2 3">
    <name type="scientific">Roseococcus pinisoli</name>
    <dbReference type="NCBI Taxonomy" id="2835040"/>
    <lineage>
        <taxon>Bacteria</taxon>
        <taxon>Pseudomonadati</taxon>
        <taxon>Pseudomonadota</taxon>
        <taxon>Alphaproteobacteria</taxon>
        <taxon>Acetobacterales</taxon>
        <taxon>Roseomonadaceae</taxon>
        <taxon>Roseococcus</taxon>
    </lineage>
</organism>
<feature type="chain" id="PRO_5045718899" evidence="1">
    <location>
        <begin position="20"/>
        <end position="130"/>
    </location>
</feature>
<evidence type="ECO:0000313" key="3">
    <source>
        <dbReference type="Proteomes" id="UP000766336"/>
    </source>
</evidence>
<accession>A0ABS5QC62</accession>
<protein>
    <submittedName>
        <fullName evidence="2">Uncharacterized protein</fullName>
    </submittedName>
</protein>
<reference evidence="2 3" key="1">
    <citation type="submission" date="2021-05" db="EMBL/GenBank/DDBJ databases">
        <title>Roseococcus sp. XZZS9, whole genome shotgun sequencing project.</title>
        <authorList>
            <person name="Zhao G."/>
            <person name="Shen L."/>
        </authorList>
    </citation>
    <scope>NUCLEOTIDE SEQUENCE [LARGE SCALE GENOMIC DNA]</scope>
    <source>
        <strain evidence="2 3">XZZS9</strain>
    </source>
</reference>
<gene>
    <name evidence="2" type="ORF">KHU32_07865</name>
</gene>
<sequence length="130" mass="14245">MRRLVLLAALLLGAAPAMAQPHMLAAYQRPPAEVDCIASGILAIVSVDRELTGPHDGGRLGIAVTLENRARHSVSFVLNFASPNVQMAAVNQWRRLEPRARGTHFVGSMPRGTLVTDEELRRDVQLRCVR</sequence>
<evidence type="ECO:0000313" key="2">
    <source>
        <dbReference type="EMBL" id="MBS7810851.1"/>
    </source>
</evidence>
<keyword evidence="3" id="KW-1185">Reference proteome</keyword>